<evidence type="ECO:0000313" key="2">
    <source>
        <dbReference type="Proteomes" id="UP001062846"/>
    </source>
</evidence>
<organism evidence="1 2">
    <name type="scientific">Rhododendron molle</name>
    <name type="common">Chinese azalea</name>
    <name type="synonym">Azalea mollis</name>
    <dbReference type="NCBI Taxonomy" id="49168"/>
    <lineage>
        <taxon>Eukaryota</taxon>
        <taxon>Viridiplantae</taxon>
        <taxon>Streptophyta</taxon>
        <taxon>Embryophyta</taxon>
        <taxon>Tracheophyta</taxon>
        <taxon>Spermatophyta</taxon>
        <taxon>Magnoliopsida</taxon>
        <taxon>eudicotyledons</taxon>
        <taxon>Gunneridae</taxon>
        <taxon>Pentapetalae</taxon>
        <taxon>asterids</taxon>
        <taxon>Ericales</taxon>
        <taxon>Ericaceae</taxon>
        <taxon>Ericoideae</taxon>
        <taxon>Rhodoreae</taxon>
        <taxon>Rhododendron</taxon>
    </lineage>
</organism>
<dbReference type="EMBL" id="CM046399">
    <property type="protein sequence ID" value="KAI8526814.1"/>
    <property type="molecule type" value="Genomic_DNA"/>
</dbReference>
<keyword evidence="2" id="KW-1185">Reference proteome</keyword>
<evidence type="ECO:0000313" key="1">
    <source>
        <dbReference type="EMBL" id="KAI8526814.1"/>
    </source>
</evidence>
<dbReference type="Proteomes" id="UP001062846">
    <property type="component" value="Chromosome 12"/>
</dbReference>
<protein>
    <submittedName>
        <fullName evidence="1">Uncharacterized protein</fullName>
    </submittedName>
</protein>
<gene>
    <name evidence="1" type="ORF">RHMOL_Rhmol12G0025900</name>
</gene>
<comment type="caution">
    <text evidence="1">The sequence shown here is derived from an EMBL/GenBank/DDBJ whole genome shotgun (WGS) entry which is preliminary data.</text>
</comment>
<reference evidence="1" key="1">
    <citation type="submission" date="2022-02" db="EMBL/GenBank/DDBJ databases">
        <title>Plant Genome Project.</title>
        <authorList>
            <person name="Zhang R.-G."/>
        </authorList>
    </citation>
    <scope>NUCLEOTIDE SEQUENCE</scope>
    <source>
        <strain evidence="1">AT1</strain>
    </source>
</reference>
<accession>A0ACC0LDQ0</accession>
<sequence>MAQRKIDLPDDLLSSKPSDLASIANVKASGGNEDESLIGIHDDPKGASDQAALESNIPLSPQWLYVKTSETKMEARAPSSLSLGNPADPNQKEGGRADVPEDKKDRRRIASETETGRRWREEERETGLLGRRDRRKTDRRVDSPLVRENSDSRVLANDKWQDVNNRSSGLDTRRDNKWSSRWGPEDKDKESRMEKRTDAEKEDAHSDSQPLSVSNPRAVPERDTDSRDKWRPRHRMEGNSSGPGSYRAAPGFGLERGKAEGSNVGFTLGRGRSSVSVVRPPSAGSHGGGLFDRTANVPGKPSSSADTFCYPRGKLLDIYRMQNLDASFAAMPEQMEEVPSITQVTVVEPLAFISPNAEEAAILGDLGKGKITSSGVSYNSFGKGRSTDNITDVGDLEPTNGKHGILPSVMSDEVVDAFGRAVNNNTRWATVSSSLNNDDPKRKLKDEIDVDHEVERKVSAATTGTNADELAQAISSSTDFFSVQDINGAHLDDVSQLKKVADSSFMKHPYLNDIGSAAAFDISTKLPDNSTSQFFPMSSKENWSGNMQHFEGSHNEYRSEGGIPPEEMSLYYRDPQGEIQGPFLGVDIISWFEQGFFGTDLPVRSEDAPEGTPFRELSEVMPHLRVTDGHGFIVDMSSNGEEPGAMEEKMSPGLSASSPVPEMTQMSALNDHSWQFSRFDGVPNILFPGRPGIGGNLLGVTSMGMNNPTVIPLSNPSLPDEFTEPGVHSQSHNKLHPFGLSWSELEGNYSRRNESSNSGAQDHLFNPIMERGGSFGALADSTNAVEPWSDVYGRNTVPGSNLYQESMDAHRVSHMDQESIRYHATEKLLSQQYQQQLQQRNLLTHPPLNESVMEQLPSQHYSNQTGPHLDHLLALQQHQQQQRLRQQLQQQHHQLQQKQQLHQHQILLQEQQQQSQARQLLREQLLLQSQMHDSGRGMSHVDAIRANNALDQVLLRQQILHELQQRSHHPPRHADPSLDHLIQAKFGPMQHQGHQSDLLELVSRSKRGQMHTLENQILQQEQLYGRQLPMGLRQQVEMEEERHGGSNWPVDETNQFLRSPAAAHRAHSAGFGPLDFYQQQQKPSSKEQLGHLDRNLSLQERLQRGLYDPGLSPLERQISMSGGASGMSLDAVNALAHGQGLDMQEPRARMHSTGQVGGFSSGIHSHQPPISNHFHASPSDAIETHWSETNGQLPNDWMESRIRQLHLNAELQNRESDVKMASEDPNLWMSTGASNDNSKRLLMELLHKKPVPQTADSFDTSSKASYERTVPSGRYSETSSSNQSFSMLSGQQAGINHPFALGPYGSNSGGTPPVQLVDEKAGAVESSGRLPLGFKSEVLSERDQFFSGFDETSQLIFANSNTTTNKSMEREFLDVDRKKQGFKSEVRMMKGPALEIQEDRIDQESFTAIDHGETAINIMSRHNSLGFAGGNTASYNDKVALSDSFAEEVSRGWLPSLTSRGSDHFLLKRPPSSQNSSQEALAELASDTVIRGKHLPSSVASEVGARREPGGHLANQSSDNQTPGKKDIHFRRISSGSDDTDVSEPSFIDMLKSNAKKPAQPESTESLDGSQAARSGKKKGKKGKQIDPALLGFKSSVGPVSGPRSLSQTGLRSSPCSFLNVRKSVLPSDTSFLSSSLFKCSSSTSLRRKTGVLSPIRASAEVAEPQSKVTNKVYFDVSIGNPVGKLVGRVVIGLYGDDVPQTAENFRALCTGEKGFGYKGSAFHRVIKDFMIQGGDFDKGNGTGGKSIYGRTFKDENFKLVHVGPGVVSMANAGPNTNGSQFFICTVKTPWLDQRHVVFGQVLEGMDIVKLIESQETDRGDRPRKKVVISECGELPVV</sequence>
<name>A0ACC0LDQ0_RHOML</name>
<proteinExistence type="predicted"/>